<dbReference type="RefSeq" id="WP_144934139.1">
    <property type="nucleotide sequence ID" value="NZ_JBHTIU010000050.1"/>
</dbReference>
<proteinExistence type="predicted"/>
<dbReference type="Proteomes" id="UP001597120">
    <property type="component" value="Unassembled WGS sequence"/>
</dbReference>
<dbReference type="Pfam" id="PF14006">
    <property type="entry name" value="YqzL"/>
    <property type="match status" value="1"/>
</dbReference>
<dbReference type="EMBL" id="JBHTIU010000050">
    <property type="protein sequence ID" value="MFD0870583.1"/>
    <property type="molecule type" value="Genomic_DNA"/>
</dbReference>
<protein>
    <submittedName>
        <fullName evidence="1">YqzL family protein</fullName>
    </submittedName>
</protein>
<name>A0ABW3DBM3_9BACL</name>
<evidence type="ECO:0000313" key="2">
    <source>
        <dbReference type="Proteomes" id="UP001597120"/>
    </source>
</evidence>
<organism evidence="1 2">
    <name type="scientific">Paenibacillus residui</name>
    <dbReference type="NCBI Taxonomy" id="629724"/>
    <lineage>
        <taxon>Bacteria</taxon>
        <taxon>Bacillati</taxon>
        <taxon>Bacillota</taxon>
        <taxon>Bacilli</taxon>
        <taxon>Bacillales</taxon>
        <taxon>Paenibacillaceae</taxon>
        <taxon>Paenibacillus</taxon>
    </lineage>
</organism>
<accession>A0ABW3DBM3</accession>
<sequence length="46" mass="5939">MREFYWDYFTRTGNIDAYLLYKDKDDWPEDEWNLTEEEPDREEWID</sequence>
<comment type="caution">
    <text evidence="1">The sequence shown here is derived from an EMBL/GenBank/DDBJ whole genome shotgun (WGS) entry which is preliminary data.</text>
</comment>
<gene>
    <name evidence="1" type="ORF">ACFQ03_15610</name>
</gene>
<keyword evidence="2" id="KW-1185">Reference proteome</keyword>
<dbReference type="InterPro" id="IPR025617">
    <property type="entry name" value="YqzL"/>
</dbReference>
<evidence type="ECO:0000313" key="1">
    <source>
        <dbReference type="EMBL" id="MFD0870583.1"/>
    </source>
</evidence>
<reference evidence="2" key="1">
    <citation type="journal article" date="2019" name="Int. J. Syst. Evol. Microbiol.">
        <title>The Global Catalogue of Microorganisms (GCM) 10K type strain sequencing project: providing services to taxonomists for standard genome sequencing and annotation.</title>
        <authorList>
            <consortium name="The Broad Institute Genomics Platform"/>
            <consortium name="The Broad Institute Genome Sequencing Center for Infectious Disease"/>
            <person name="Wu L."/>
            <person name="Ma J."/>
        </authorList>
    </citation>
    <scope>NUCLEOTIDE SEQUENCE [LARGE SCALE GENOMIC DNA]</scope>
    <source>
        <strain evidence="2">CCUG 57263</strain>
    </source>
</reference>